<proteinExistence type="predicted"/>
<dbReference type="KEGG" id="msub:BK009_05910"/>
<dbReference type="GeneID" id="35122647"/>
<organism evidence="2 7">
    <name type="scientific">Methanobacterium subterraneum</name>
    <dbReference type="NCBI Taxonomy" id="59277"/>
    <lineage>
        <taxon>Archaea</taxon>
        <taxon>Methanobacteriati</taxon>
        <taxon>Methanobacteriota</taxon>
        <taxon>Methanomada group</taxon>
        <taxon>Methanobacteria</taxon>
        <taxon>Methanobacteriales</taxon>
        <taxon>Methanobacteriaceae</taxon>
        <taxon>Methanobacterium</taxon>
    </lineage>
</organism>
<evidence type="ECO:0000313" key="3">
    <source>
        <dbReference type="EMBL" id="AUB60258.1"/>
    </source>
</evidence>
<keyword evidence="6" id="KW-1185">Reference proteome</keyword>
<dbReference type="Pfam" id="PF18477">
    <property type="entry name" value="PIN_9"/>
    <property type="match status" value="1"/>
</dbReference>
<gene>
    <name evidence="2" type="ORF">BK007_07585</name>
    <name evidence="3" type="ORF">BK009_05910</name>
    <name evidence="4" type="ORF">HA271_08180</name>
    <name evidence="5" type="ORF">HG719_01615</name>
</gene>
<dbReference type="InterPro" id="IPR041120">
    <property type="entry name" value="PIN_9"/>
</dbReference>
<dbReference type="Proteomes" id="UP000586031">
    <property type="component" value="Unassembled WGS sequence"/>
</dbReference>
<dbReference type="OrthoDB" id="15280at2157"/>
<dbReference type="AlphaFoldDB" id="A0A2H4VCQ3"/>
<feature type="domain" description="VapC9 PIN-like" evidence="1">
    <location>
        <begin position="1"/>
        <end position="108"/>
    </location>
</feature>
<dbReference type="CDD" id="cd09879">
    <property type="entry name" value="PIN_VapC_AF0591-like"/>
    <property type="match status" value="1"/>
</dbReference>
<accession>A0A2H4VCQ3</accession>
<sequence length="119" mass="13661">MMAAQFPLDLVDELERTLPSYHLYVPSPVLFELEKIKKRSKGKNKIAASIALKIAKSPPFKLKEVELLKGEMVDDALLRISQVLCTNDRELRTKARERGISVVYLRQRRYLAVDGHLKL</sequence>
<dbReference type="Proteomes" id="UP000591058">
    <property type="component" value="Unassembled WGS sequence"/>
</dbReference>
<accession>A0A2H4VQ82</accession>
<dbReference type="InterPro" id="IPR029060">
    <property type="entry name" value="PIN-like_dom_sf"/>
</dbReference>
<reference evidence="5 8" key="3">
    <citation type="submission" date="2020-04" db="EMBL/GenBank/DDBJ databases">
        <title>Draft genome of Methanobacterium subterraneum isolated from animal feces.</title>
        <authorList>
            <person name="Ouboter H.T."/>
            <person name="Berger S."/>
            <person name="Gungor E."/>
            <person name="Jetten M.S.M."/>
            <person name="Welte C.U."/>
        </authorList>
    </citation>
    <scope>NUCLEOTIDE SEQUENCE [LARGE SCALE GENOMIC DNA]</scope>
    <source>
        <strain evidence="5">HO_2020</strain>
    </source>
</reference>
<dbReference type="RefSeq" id="WP_100905850.1">
    <property type="nucleotide sequence ID" value="NZ_CP017768.1"/>
</dbReference>
<dbReference type="EMBL" id="CP017766">
    <property type="protein sequence ID" value="AUB55873.1"/>
    <property type="molecule type" value="Genomic_DNA"/>
</dbReference>
<evidence type="ECO:0000313" key="8">
    <source>
        <dbReference type="Proteomes" id="UP000591058"/>
    </source>
</evidence>
<reference evidence="6 7" key="1">
    <citation type="submission" date="2016-10" db="EMBL/GenBank/DDBJ databases">
        <title>Comparative genomics between deep and shallow subseafloor isolates.</title>
        <authorList>
            <person name="Ishii S."/>
            <person name="Miller J.R."/>
            <person name="Sutton G."/>
            <person name="Suzuki S."/>
            <person name="Methe B."/>
            <person name="Inagaki F."/>
            <person name="Imachi H."/>
        </authorList>
    </citation>
    <scope>NUCLEOTIDE SEQUENCE [LARGE SCALE GENOMIC DNA]</scope>
    <source>
        <strain evidence="3 6">A8p</strain>
        <strain evidence="2 7">MO-MB1</strain>
    </source>
</reference>
<evidence type="ECO:0000313" key="7">
    <source>
        <dbReference type="Proteomes" id="UP000232806"/>
    </source>
</evidence>
<dbReference type="SUPFAM" id="SSF88723">
    <property type="entry name" value="PIN domain-like"/>
    <property type="match status" value="1"/>
</dbReference>
<evidence type="ECO:0000259" key="1">
    <source>
        <dbReference type="Pfam" id="PF18477"/>
    </source>
</evidence>
<dbReference type="EMBL" id="JABBYL010000006">
    <property type="protein sequence ID" value="NMO08533.1"/>
    <property type="molecule type" value="Genomic_DNA"/>
</dbReference>
<evidence type="ECO:0000313" key="2">
    <source>
        <dbReference type="EMBL" id="AUB55873.1"/>
    </source>
</evidence>
<dbReference type="Proteomes" id="UP000232631">
    <property type="component" value="Chromosome"/>
</dbReference>
<dbReference type="EMBL" id="CP017768">
    <property type="protein sequence ID" value="AUB60258.1"/>
    <property type="molecule type" value="Genomic_DNA"/>
</dbReference>
<dbReference type="Proteomes" id="UP000232806">
    <property type="component" value="Chromosome"/>
</dbReference>
<dbReference type="Gene3D" id="3.40.50.1010">
    <property type="entry name" value="5'-nuclease"/>
    <property type="match status" value="1"/>
</dbReference>
<dbReference type="EMBL" id="DUHE01000231">
    <property type="protein sequence ID" value="HII84791.1"/>
    <property type="molecule type" value="Genomic_DNA"/>
</dbReference>
<protein>
    <submittedName>
        <fullName evidence="2">Twitching motility protein PilT</fullName>
    </submittedName>
</protein>
<name>A0A2H4VCQ3_9EURY</name>
<evidence type="ECO:0000313" key="5">
    <source>
        <dbReference type="EMBL" id="NMO08533.1"/>
    </source>
</evidence>
<reference evidence="4" key="2">
    <citation type="journal article" date="2020" name="bioRxiv">
        <title>A rank-normalized archaeal taxonomy based on genome phylogeny resolves widespread incomplete and uneven classifications.</title>
        <authorList>
            <person name="Rinke C."/>
            <person name="Chuvochina M."/>
            <person name="Mussig A.J."/>
            <person name="Chaumeil P.-A."/>
            <person name="Waite D.W."/>
            <person name="Whitman W.B."/>
            <person name="Parks D.H."/>
            <person name="Hugenholtz P."/>
        </authorList>
    </citation>
    <scope>NUCLEOTIDE SEQUENCE</scope>
    <source>
        <strain evidence="4">UBA11802</strain>
    </source>
</reference>
<evidence type="ECO:0000313" key="6">
    <source>
        <dbReference type="Proteomes" id="UP000232631"/>
    </source>
</evidence>
<evidence type="ECO:0000313" key="4">
    <source>
        <dbReference type="EMBL" id="HII84791.1"/>
    </source>
</evidence>